<proteinExistence type="predicted"/>
<dbReference type="Pfam" id="PF19630">
    <property type="entry name" value="DUF6134"/>
    <property type="match status" value="1"/>
</dbReference>
<sequence length="238" mass="25530">MSRANGVPFPSSVRTSATRRGALGLLGGGLLAQTAIPVASAAIAAFPLRDLRFDIYRKGEKIGEHGVRFSPAGDGRRAVTEVDLAVKVAFITAYRYAQTGEDVWRDDGVLVSTRIRTVDDGKETLVTIAPEDGRLRVSGPKGDYALPFGAMTDINFWNEAITRQSRLIDSQTGELVTIAVKPDAVEKLAIGGRTITARRFAMSATKGRGGTAWYDEAGSLVQATVLTRGETLEYRLAA</sequence>
<dbReference type="RefSeq" id="WP_418159067.1">
    <property type="nucleotide sequence ID" value="NZ_JBBLZC010000007.1"/>
</dbReference>
<protein>
    <submittedName>
        <fullName evidence="1">DUF6134 family protein</fullName>
    </submittedName>
</protein>
<gene>
    <name evidence="1" type="ORF">U1T56_08645</name>
</gene>
<name>A0ABU8XS63_9PROT</name>
<comment type="caution">
    <text evidence="1">The sequence shown here is derived from an EMBL/GenBank/DDBJ whole genome shotgun (WGS) entry which is preliminary data.</text>
</comment>
<dbReference type="EMBL" id="JBBLZC010000007">
    <property type="protein sequence ID" value="MEK0083219.1"/>
    <property type="molecule type" value="Genomic_DNA"/>
</dbReference>
<dbReference type="Proteomes" id="UP001375743">
    <property type="component" value="Unassembled WGS sequence"/>
</dbReference>
<dbReference type="InterPro" id="IPR045767">
    <property type="entry name" value="DUF6134"/>
</dbReference>
<keyword evidence="2" id="KW-1185">Reference proteome</keyword>
<accession>A0ABU8XS63</accession>
<reference evidence="1 2" key="1">
    <citation type="submission" date="2024-01" db="EMBL/GenBank/DDBJ databases">
        <title>Multi-omics insights into the function and evolution of sodium benzoate biodegradation pathways in Benzoatithermus flavus gen. nov., sp. nov. from hot spring.</title>
        <authorList>
            <person name="Hu C.-J."/>
            <person name="Li W.-J."/>
        </authorList>
    </citation>
    <scope>NUCLEOTIDE SEQUENCE [LARGE SCALE GENOMIC DNA]</scope>
    <source>
        <strain evidence="1 2">SYSU G07066</strain>
    </source>
</reference>
<evidence type="ECO:0000313" key="2">
    <source>
        <dbReference type="Proteomes" id="UP001375743"/>
    </source>
</evidence>
<organism evidence="1 2">
    <name type="scientific">Benzoatithermus flavus</name>
    <dbReference type="NCBI Taxonomy" id="3108223"/>
    <lineage>
        <taxon>Bacteria</taxon>
        <taxon>Pseudomonadati</taxon>
        <taxon>Pseudomonadota</taxon>
        <taxon>Alphaproteobacteria</taxon>
        <taxon>Geminicoccales</taxon>
        <taxon>Geminicoccaceae</taxon>
        <taxon>Benzoatithermus</taxon>
    </lineage>
</organism>
<evidence type="ECO:0000313" key="1">
    <source>
        <dbReference type="EMBL" id="MEK0083219.1"/>
    </source>
</evidence>